<feature type="region of interest" description="Disordered" evidence="1">
    <location>
        <begin position="15"/>
        <end position="53"/>
    </location>
</feature>
<gene>
    <name evidence="2" type="ORF">GGD41_003715</name>
</gene>
<comment type="caution">
    <text evidence="2">The sequence shown here is derived from an EMBL/GenBank/DDBJ whole genome shotgun (WGS) entry which is preliminary data.</text>
</comment>
<reference evidence="2 3" key="1">
    <citation type="submission" date="2020-07" db="EMBL/GenBank/DDBJ databases">
        <title>Exploring microbial biodiversity for novel pathways involved in the catabolism of aromatic compounds derived from lignin.</title>
        <authorList>
            <person name="Elkins J."/>
        </authorList>
    </citation>
    <scope>NUCLEOTIDE SEQUENCE [LARGE SCALE GENOMIC DNA]</scope>
    <source>
        <strain evidence="2 3">H2C3B</strain>
    </source>
</reference>
<dbReference type="Proteomes" id="UP000572540">
    <property type="component" value="Unassembled WGS sequence"/>
</dbReference>
<dbReference type="AlphaFoldDB" id="A0A7Y9W9I4"/>
<accession>A0A7Y9W9I4</accession>
<feature type="compositionally biased region" description="Basic and acidic residues" evidence="1">
    <location>
        <begin position="32"/>
        <end position="46"/>
    </location>
</feature>
<evidence type="ECO:0000313" key="3">
    <source>
        <dbReference type="Proteomes" id="UP000572540"/>
    </source>
</evidence>
<organism evidence="2 3">
    <name type="scientific">Paraburkholderia bryophila</name>
    <dbReference type="NCBI Taxonomy" id="420952"/>
    <lineage>
        <taxon>Bacteria</taxon>
        <taxon>Pseudomonadati</taxon>
        <taxon>Pseudomonadota</taxon>
        <taxon>Betaproteobacteria</taxon>
        <taxon>Burkholderiales</taxon>
        <taxon>Burkholderiaceae</taxon>
        <taxon>Paraburkholderia</taxon>
    </lineage>
</organism>
<dbReference type="RefSeq" id="WP_179712808.1">
    <property type="nucleotide sequence ID" value="NZ_JACCAU010000001.1"/>
</dbReference>
<protein>
    <submittedName>
        <fullName evidence="2">Uncharacterized protein</fullName>
    </submittedName>
</protein>
<sequence length="71" mass="7888">MAHTKTDPFFERFLAKPSDPAIKQNTVGAQDSNRRRDIRADRRHSQSSDISSKTIAARAIPAIRLLSSAIP</sequence>
<dbReference type="EMBL" id="JACCAU010000001">
    <property type="protein sequence ID" value="NYH16487.1"/>
    <property type="molecule type" value="Genomic_DNA"/>
</dbReference>
<proteinExistence type="predicted"/>
<name>A0A7Y9W9I4_9BURK</name>
<evidence type="ECO:0000256" key="1">
    <source>
        <dbReference type="SAM" id="MobiDB-lite"/>
    </source>
</evidence>
<evidence type="ECO:0000313" key="2">
    <source>
        <dbReference type="EMBL" id="NYH16487.1"/>
    </source>
</evidence>